<name>A0A218XAY7_PUNGR</name>
<dbReference type="GO" id="GO:0009617">
    <property type="term" value="P:response to bacterium"/>
    <property type="evidence" value="ECO:0007669"/>
    <property type="project" value="UniProtKB-ARBA"/>
</dbReference>
<dbReference type="PANTHER" id="PTHR11743:SF23">
    <property type="entry name" value="MITOCHONDRIAL OUTER MEMBRANE PROTEIN PORIN 5-RELATED"/>
    <property type="match status" value="1"/>
</dbReference>
<dbReference type="GO" id="GO:0008308">
    <property type="term" value="F:voltage-gated monoatomic anion channel activity"/>
    <property type="evidence" value="ECO:0007669"/>
    <property type="project" value="InterPro"/>
</dbReference>
<dbReference type="InterPro" id="IPR001925">
    <property type="entry name" value="Porin_Euk"/>
</dbReference>
<dbReference type="FunFam" id="2.40.160.10:FF:000003">
    <property type="entry name" value="Outer mitochondrial membrane protein porin"/>
    <property type="match status" value="1"/>
</dbReference>
<keyword evidence="7" id="KW-0626">Porin</keyword>
<dbReference type="InterPro" id="IPR023614">
    <property type="entry name" value="Porin_dom_sf"/>
</dbReference>
<evidence type="ECO:0000256" key="6">
    <source>
        <dbReference type="ARBA" id="ARBA00023065"/>
    </source>
</evidence>
<evidence type="ECO:0000313" key="9">
    <source>
        <dbReference type="EMBL" id="OWM82103.1"/>
    </source>
</evidence>
<evidence type="ECO:0000313" key="12">
    <source>
        <dbReference type="Proteomes" id="UP000233551"/>
    </source>
</evidence>
<dbReference type="Pfam" id="PF01459">
    <property type="entry name" value="Porin_3"/>
    <property type="match status" value="1"/>
</dbReference>
<evidence type="ECO:0000313" key="10">
    <source>
        <dbReference type="EMBL" id="PKI44895.1"/>
    </source>
</evidence>
<keyword evidence="6" id="KW-0406">Ion transport</keyword>
<dbReference type="CDD" id="cd07306">
    <property type="entry name" value="Porin3_VDAC"/>
    <property type="match status" value="1"/>
</dbReference>
<keyword evidence="8" id="KW-0472">Membrane</keyword>
<dbReference type="GO" id="GO:0005741">
    <property type="term" value="C:mitochondrial outer membrane"/>
    <property type="evidence" value="ECO:0007669"/>
    <property type="project" value="InterPro"/>
</dbReference>
<dbReference type="EMBL" id="PGOL01002823">
    <property type="protein sequence ID" value="PKI44895.1"/>
    <property type="molecule type" value="Genomic_DNA"/>
</dbReference>
<keyword evidence="3" id="KW-0813">Transport</keyword>
<evidence type="ECO:0000256" key="8">
    <source>
        <dbReference type="ARBA" id="ARBA00023136"/>
    </source>
</evidence>
<reference evidence="9" key="2">
    <citation type="submission" date="2017-06" db="EMBL/GenBank/DDBJ databases">
        <title>The pomegranate genome and the genomics of punicalagin biosynthesis.</title>
        <authorList>
            <person name="Xu C."/>
        </authorList>
    </citation>
    <scope>NUCLEOTIDE SEQUENCE [LARGE SCALE GENOMIC DNA]</scope>
    <source>
        <tissue evidence="9">Fresh leaf</tissue>
    </source>
</reference>
<evidence type="ECO:0000256" key="7">
    <source>
        <dbReference type="ARBA" id="ARBA00023114"/>
    </source>
</evidence>
<gene>
    <name evidence="9" type="ORF">CDL15_Pgr001677</name>
    <name evidence="10" type="ORF">CRG98_034843</name>
</gene>
<organism evidence="9 11">
    <name type="scientific">Punica granatum</name>
    <name type="common">Pomegranate</name>
    <dbReference type="NCBI Taxonomy" id="22663"/>
    <lineage>
        <taxon>Eukaryota</taxon>
        <taxon>Viridiplantae</taxon>
        <taxon>Streptophyta</taxon>
        <taxon>Embryophyta</taxon>
        <taxon>Tracheophyta</taxon>
        <taxon>Spermatophyta</taxon>
        <taxon>Magnoliopsida</taxon>
        <taxon>eudicotyledons</taxon>
        <taxon>Gunneridae</taxon>
        <taxon>Pentapetalae</taxon>
        <taxon>rosids</taxon>
        <taxon>malvids</taxon>
        <taxon>Myrtales</taxon>
        <taxon>Lythraceae</taxon>
        <taxon>Punica</taxon>
    </lineage>
</organism>
<dbReference type="GO" id="GO:0015288">
    <property type="term" value="F:porin activity"/>
    <property type="evidence" value="ECO:0007669"/>
    <property type="project" value="UniProtKB-KW"/>
</dbReference>
<dbReference type="Proteomes" id="UP000233551">
    <property type="component" value="Unassembled WGS sequence"/>
</dbReference>
<dbReference type="GO" id="GO:0046930">
    <property type="term" value="C:pore complex"/>
    <property type="evidence" value="ECO:0007669"/>
    <property type="project" value="UniProtKB-KW"/>
</dbReference>
<keyword evidence="5" id="KW-0812">Transmembrane</keyword>
<dbReference type="Gene3D" id="2.40.160.10">
    <property type="entry name" value="Porin"/>
    <property type="match status" value="1"/>
</dbReference>
<keyword evidence="4" id="KW-1134">Transmembrane beta strand</keyword>
<evidence type="ECO:0000256" key="1">
    <source>
        <dbReference type="ARBA" id="ARBA00004370"/>
    </source>
</evidence>
<dbReference type="OrthoDB" id="7827681at2759"/>
<protein>
    <submittedName>
        <fullName evidence="9">Uncharacterized protein</fullName>
    </submittedName>
</protein>
<comment type="similarity">
    <text evidence="2">Belongs to the eukaryotic mitochondrial porin (TC 1.B.8.1) family.</text>
</comment>
<comment type="subcellular location">
    <subcellularLocation>
        <location evidence="1">Membrane</location>
    </subcellularLocation>
</comment>
<evidence type="ECO:0000256" key="3">
    <source>
        <dbReference type="ARBA" id="ARBA00022448"/>
    </source>
</evidence>
<reference evidence="11" key="1">
    <citation type="journal article" date="2017" name="Plant J.">
        <title>The pomegranate (Punica granatum L.) genome and the genomics of punicalagin biosynthesis.</title>
        <authorList>
            <person name="Qin G."/>
            <person name="Xu C."/>
            <person name="Ming R."/>
            <person name="Tang H."/>
            <person name="Guyot R."/>
            <person name="Kramer E.M."/>
            <person name="Hu Y."/>
            <person name="Yi X."/>
            <person name="Qi Y."/>
            <person name="Xu X."/>
            <person name="Gao Z."/>
            <person name="Pan H."/>
            <person name="Jian J."/>
            <person name="Tian Y."/>
            <person name="Yue Z."/>
            <person name="Xu Y."/>
        </authorList>
    </citation>
    <scope>NUCLEOTIDE SEQUENCE [LARGE SCALE GENOMIC DNA]</scope>
    <source>
        <strain evidence="11">cv. Dabenzi</strain>
    </source>
</reference>
<evidence type="ECO:0000256" key="4">
    <source>
        <dbReference type="ARBA" id="ARBA00022452"/>
    </source>
</evidence>
<dbReference type="STRING" id="22663.A0A218XAY7"/>
<reference evidence="10 12" key="3">
    <citation type="submission" date="2017-11" db="EMBL/GenBank/DDBJ databases">
        <title>De-novo sequencing of pomegranate (Punica granatum L.) genome.</title>
        <authorList>
            <person name="Akparov Z."/>
            <person name="Amiraslanov A."/>
            <person name="Hajiyeva S."/>
            <person name="Abbasov M."/>
            <person name="Kaur K."/>
            <person name="Hamwieh A."/>
            <person name="Solovyev V."/>
            <person name="Salamov A."/>
            <person name="Braich B."/>
            <person name="Kosarev P."/>
            <person name="Mahmoud A."/>
            <person name="Hajiyev E."/>
            <person name="Babayeva S."/>
            <person name="Izzatullayeva V."/>
            <person name="Mammadov A."/>
            <person name="Mammadov A."/>
            <person name="Sharifova S."/>
            <person name="Ojaghi J."/>
            <person name="Eynullazada K."/>
            <person name="Bayramov B."/>
            <person name="Abdulazimova A."/>
            <person name="Shahmuradov I."/>
        </authorList>
    </citation>
    <scope>NUCLEOTIDE SEQUENCE [LARGE SCALE GENOMIC DNA]</scope>
    <source>
        <strain evidence="10">AG2017</strain>
        <strain evidence="12">cv. AG2017</strain>
        <tissue evidence="10">Leaf</tissue>
    </source>
</reference>
<dbReference type="AlphaFoldDB" id="A0A218XAY7"/>
<dbReference type="GeneID" id="116207326"/>
<dbReference type="PANTHER" id="PTHR11743">
    <property type="entry name" value="VOLTAGE-DEPENDENT ANION-SELECTIVE CHANNEL"/>
    <property type="match status" value="1"/>
</dbReference>
<evidence type="ECO:0000256" key="5">
    <source>
        <dbReference type="ARBA" id="ARBA00022692"/>
    </source>
</evidence>
<evidence type="ECO:0000313" key="11">
    <source>
        <dbReference type="Proteomes" id="UP000197138"/>
    </source>
</evidence>
<dbReference type="InterPro" id="IPR027246">
    <property type="entry name" value="Porin_Euk/Tom40"/>
</dbReference>
<dbReference type="EMBL" id="MTKT01002011">
    <property type="protein sequence ID" value="OWM82103.1"/>
    <property type="molecule type" value="Genomic_DNA"/>
</dbReference>
<dbReference type="Proteomes" id="UP000197138">
    <property type="component" value="Unassembled WGS sequence"/>
</dbReference>
<keyword evidence="12" id="KW-1185">Reference proteome</keyword>
<comment type="caution">
    <text evidence="9">The sequence shown here is derived from an EMBL/GenBank/DDBJ whole genome shotgun (WGS) entry which is preliminary data.</text>
</comment>
<evidence type="ECO:0000256" key="2">
    <source>
        <dbReference type="ARBA" id="ARBA00009624"/>
    </source>
</evidence>
<accession>A0A218XAY7</accession>
<sequence>MNTGPGLFSDVGKKARDLLTANYTTDKKFSVNTCSVDNGVVLTSTALKSGGLSTAAVAAKYIYKNSLIDVMVDTESNVLTTVTLTEIFPSTKGIASFKFPDCSSGKMEVQYFHDHATFTTSVALRQSPLINISATVGTPSMAFGAEVGYDTNSGTLTKYSAGVSAQKSDAYASIILGDKGDSIRASYVHHVDKLKKSAAAGEVMRKFSTNENIVTVGGQYTIDPLTVVKGKLNNYGTLGAVLQHEIIPKSLLTISTEVNTKALERTPKFGLSIALVP</sequence>
<dbReference type="PROSITE" id="PS00558">
    <property type="entry name" value="EUKARYOTIC_PORIN"/>
    <property type="match status" value="1"/>
</dbReference>
<proteinExistence type="inferred from homology"/>